<feature type="signal peptide" evidence="1">
    <location>
        <begin position="1"/>
        <end position="18"/>
    </location>
</feature>
<sequence>MKKYFLILFLSCSFTMFSQEKKVDFWDHVQFGGGLSMSFGSQTTIGVSPSAIYNFDNGFALGTGLTYVYSKFDDTKTNVYGASIISLYQIPNINIQLSGEYEHSFAKQTSNLGTISTNFPALYLGVAYNNGRFAVGIRYDVLYDDRSVYSSAVSPIVRFYF</sequence>
<proteinExistence type="predicted"/>
<dbReference type="OrthoDB" id="1160493at2"/>
<dbReference type="RefSeq" id="WP_146105269.1">
    <property type="nucleotide sequence ID" value="NZ_CP150661.1"/>
</dbReference>
<evidence type="ECO:0008006" key="4">
    <source>
        <dbReference type="Google" id="ProtNLM"/>
    </source>
</evidence>
<evidence type="ECO:0000313" key="3">
    <source>
        <dbReference type="Proteomes" id="UP000247345"/>
    </source>
</evidence>
<evidence type="ECO:0000313" key="2">
    <source>
        <dbReference type="EMBL" id="PQJ73393.1"/>
    </source>
</evidence>
<dbReference type="SUPFAM" id="SSF56935">
    <property type="entry name" value="Porins"/>
    <property type="match status" value="1"/>
</dbReference>
<dbReference type="EMBL" id="MSCK01000001">
    <property type="protein sequence ID" value="PQJ73393.1"/>
    <property type="molecule type" value="Genomic_DNA"/>
</dbReference>
<name>A0A2P6CER6_9FLAO</name>
<comment type="caution">
    <text evidence="2">The sequence shown here is derived from an EMBL/GenBank/DDBJ whole genome shotgun (WGS) entry which is preliminary data.</text>
</comment>
<accession>A0A2P6CER6</accession>
<dbReference type="Proteomes" id="UP000247345">
    <property type="component" value="Unassembled WGS sequence"/>
</dbReference>
<dbReference type="AlphaFoldDB" id="A0A2P6CER6"/>
<organism evidence="2 3">
    <name type="scientific">Polaribacter butkevichii</name>
    <dbReference type="NCBI Taxonomy" id="218490"/>
    <lineage>
        <taxon>Bacteria</taxon>
        <taxon>Pseudomonadati</taxon>
        <taxon>Bacteroidota</taxon>
        <taxon>Flavobacteriia</taxon>
        <taxon>Flavobacteriales</taxon>
        <taxon>Flavobacteriaceae</taxon>
    </lineage>
</organism>
<gene>
    <name evidence="2" type="ORF">BTO14_09010</name>
</gene>
<keyword evidence="3" id="KW-1185">Reference proteome</keyword>
<keyword evidence="1" id="KW-0732">Signal</keyword>
<reference evidence="2 3" key="1">
    <citation type="submission" date="2016-12" db="EMBL/GenBank/DDBJ databases">
        <title>Trade-off between light-utilization and light-protection in marine flavobacteria.</title>
        <authorList>
            <person name="Kumagai Y."/>
            <person name="Yoshizawa S."/>
            <person name="Kogure K."/>
            <person name="Iwasaki W."/>
        </authorList>
    </citation>
    <scope>NUCLEOTIDE SEQUENCE [LARGE SCALE GENOMIC DNA]</scope>
    <source>
        <strain evidence="2 3">KCTC 12100</strain>
    </source>
</reference>
<protein>
    <recommendedName>
        <fullName evidence="4">Alpha-ketoglutarate decarboxylase</fullName>
    </recommendedName>
</protein>
<feature type="chain" id="PRO_5015121058" description="Alpha-ketoglutarate decarboxylase" evidence="1">
    <location>
        <begin position="19"/>
        <end position="161"/>
    </location>
</feature>
<evidence type="ECO:0000256" key="1">
    <source>
        <dbReference type="SAM" id="SignalP"/>
    </source>
</evidence>